<organism evidence="1 2">
    <name type="scientific">Arthrobacter mobilis</name>
    <dbReference type="NCBI Taxonomy" id="2724944"/>
    <lineage>
        <taxon>Bacteria</taxon>
        <taxon>Bacillati</taxon>
        <taxon>Actinomycetota</taxon>
        <taxon>Actinomycetes</taxon>
        <taxon>Micrococcales</taxon>
        <taxon>Micrococcaceae</taxon>
        <taxon>Arthrobacter</taxon>
    </lineage>
</organism>
<dbReference type="EMBL" id="JAAZSQ010000017">
    <property type="protein sequence ID" value="NKX55936.1"/>
    <property type="molecule type" value="Genomic_DNA"/>
</dbReference>
<gene>
    <name evidence="1" type="ORF">HGG74_15595</name>
</gene>
<accession>A0A7X6HF73</accession>
<evidence type="ECO:0000313" key="1">
    <source>
        <dbReference type="EMBL" id="NKX55936.1"/>
    </source>
</evidence>
<dbReference type="Proteomes" id="UP000544090">
    <property type="component" value="Unassembled WGS sequence"/>
</dbReference>
<name>A0A7X6HF73_9MICC</name>
<comment type="caution">
    <text evidence="1">The sequence shown here is derived from an EMBL/GenBank/DDBJ whole genome shotgun (WGS) entry which is preliminary data.</text>
</comment>
<protein>
    <submittedName>
        <fullName evidence="1">Uncharacterized protein</fullName>
    </submittedName>
</protein>
<reference evidence="1 2" key="1">
    <citation type="submission" date="2020-04" db="EMBL/GenBank/DDBJ databases">
        <title>Arthrobacter sp. nov.</title>
        <authorList>
            <person name="Liu S."/>
        </authorList>
    </citation>
    <scope>NUCLEOTIDE SEQUENCE [LARGE SCALE GENOMIC DNA]</scope>
    <source>
        <strain evidence="1 2">E918</strain>
    </source>
</reference>
<sequence>MSADIEGLWASDPERFRRVQHELGGPAAVLHFAEQQRRIKVWRRKERREANELLAIRGHYEWLLETQLSGWQKEADILVRRMRFIEDRLASIRDGLSAERERLSMLAAPVLERIAIEAEVSASALAGGAL</sequence>
<dbReference type="AlphaFoldDB" id="A0A7X6HF73"/>
<keyword evidence="2" id="KW-1185">Reference proteome</keyword>
<proteinExistence type="predicted"/>
<dbReference type="RefSeq" id="WP_168487820.1">
    <property type="nucleotide sequence ID" value="NZ_JAAZSQ010000017.1"/>
</dbReference>
<evidence type="ECO:0000313" key="2">
    <source>
        <dbReference type="Proteomes" id="UP000544090"/>
    </source>
</evidence>